<dbReference type="EMBL" id="MKGI01000009">
    <property type="protein sequence ID" value="OEL12288.1"/>
    <property type="molecule type" value="Genomic_DNA"/>
</dbReference>
<gene>
    <name evidence="1" type="ORF">BHF72_1261</name>
</gene>
<dbReference type="STRING" id="237258.SAMN04489756_11147"/>
<dbReference type="AlphaFoldDB" id="A0A1E5UHM1"/>
<keyword evidence="2" id="KW-1185">Reference proteome</keyword>
<dbReference type="Proteomes" id="UP000095601">
    <property type="component" value="Unassembled WGS sequence"/>
</dbReference>
<dbReference type="RefSeq" id="WP_069796876.1">
    <property type="nucleotide sequence ID" value="NZ_CP034157.1"/>
</dbReference>
<sequence>MKKLIILFFSIFSLFSYSQEDFKKKIAQDACKCIGEIKLEKKSKEMMQMQLGLCFIKASTPYKDQIKKEYGIDLSKDISNESKMEELGEKLGILMVSECADTFINFVDQSGFADEYAQESSTEVNSAEFMNGEITKIEKDTFVIFYLKGDNGILTRFYWISNVDSNIELEKKYQDLVGKKVNLTYYSADIFDHKINDYRKVNILSMLKTE</sequence>
<accession>A0A1E5UHM1</accession>
<name>A0A1E5UHM1_9FLAO</name>
<organism evidence="1 2">
    <name type="scientific">Cloacibacterium normanense</name>
    <dbReference type="NCBI Taxonomy" id="237258"/>
    <lineage>
        <taxon>Bacteria</taxon>
        <taxon>Pseudomonadati</taxon>
        <taxon>Bacteroidota</taxon>
        <taxon>Flavobacteriia</taxon>
        <taxon>Flavobacteriales</taxon>
        <taxon>Weeksellaceae</taxon>
    </lineage>
</organism>
<evidence type="ECO:0000313" key="2">
    <source>
        <dbReference type="Proteomes" id="UP000095601"/>
    </source>
</evidence>
<comment type="caution">
    <text evidence="1">The sequence shown here is derived from an EMBL/GenBank/DDBJ whole genome shotgun (WGS) entry which is preliminary data.</text>
</comment>
<protein>
    <submittedName>
        <fullName evidence="1">Uncharacterized protein</fullName>
    </submittedName>
</protein>
<reference evidence="1 2" key="1">
    <citation type="submission" date="2016-09" db="EMBL/GenBank/DDBJ databases">
        <authorList>
            <person name="Capua I."/>
            <person name="De Benedictis P."/>
            <person name="Joannis T."/>
            <person name="Lombin L.H."/>
            <person name="Cattoli G."/>
        </authorList>
    </citation>
    <scope>NUCLEOTIDE SEQUENCE [LARGE SCALE GENOMIC DNA]</scope>
    <source>
        <strain evidence="1 2">NRS-1</strain>
    </source>
</reference>
<proteinExistence type="predicted"/>
<dbReference type="OrthoDB" id="1352116at2"/>
<evidence type="ECO:0000313" key="1">
    <source>
        <dbReference type="EMBL" id="OEL12288.1"/>
    </source>
</evidence>
<dbReference type="KEGG" id="cnr:EB819_03570"/>